<keyword evidence="8 14" id="KW-0472">Membrane</keyword>
<comment type="caution">
    <text evidence="17">The sequence shown here is derived from an EMBL/GenBank/DDBJ whole genome shotgun (WGS) entry which is preliminary data.</text>
</comment>
<feature type="region of interest" description="Disordered" evidence="13">
    <location>
        <begin position="439"/>
        <end position="503"/>
    </location>
</feature>
<evidence type="ECO:0000256" key="2">
    <source>
        <dbReference type="ARBA" id="ARBA00004236"/>
    </source>
</evidence>
<dbReference type="PANTHER" id="PTHR44170">
    <property type="entry name" value="PROTEIN SIDEKICK"/>
    <property type="match status" value="1"/>
</dbReference>
<feature type="domain" description="Fibronectin type-III" evidence="16">
    <location>
        <begin position="500"/>
        <end position="598"/>
    </location>
</feature>
<sequence>MSAAALPKPKCNSHLFFFANVLSGAMSSCSMKRPLISVRCRLKLSRARNGIHPQFINEPTSRLTKMSEGRVIFRCEASPPGTEIRWLQNGHPVSQNKWIKVAGKKLTVLLGKMENASRLTSHFDFYNDIYFQCEIRYRGKVLVSAPAKLILATLRPFPSPHIDVHISAIAGNIAVIPCNPPFSFPTVMTEFLFNKTVIAKSAGNKHIMVSGDLQIFDVTHSDAGEYVCVAHNPFLAENVTARKKVILHVEEPSGPKPVEIIKSPPSTVSVALGTNITLECAATGYPTPSITWKKQHEEELPEDRFHQFGGNLLIIGVMQGDDGTYSCEAENSAGQKEVRSTELEIQETPKILRPLKSVSVEAGSNLTLSCPVRGHPRPILKWFHNGKEIVSDAKKAHIHLQNIGAKHGGVYQCFATNELGTAYESAVVTVTSGNVTVIDENDYDDYDTNGTPVPNNDEVITSHNEDIEEDGKSDKGKDPSKSKGKKGHKKKHPKGVKLIPPSKPDISRLSNTSVMVRWSVGHGGLPINFFKVQYKEVGKRRSDWMTIDEDIAAHIHSYAVTNLDTGAGYRFRIAAVYSNHDNKAGPTSDKFVLYKDPPIEKPSIGPIITYAEAVSPSAITLHWEYNEVDSFTVEGFFIHYRATHTAGKYLKVTVLGANTRSHIISHLLPETGYDIKMQCFNIAGTSEFSNIYTSKTKVSETYVGPRNRNSKSYHDDDINTSATQHISSPNTNGNPMIFIIGGSVVVAIVIITIVAACFIVRQKKNRHQNPDNGTDAENQLKIGNGHVPSNGYIGVVSKMNINVNPLSRLDVDSAEKLEELQDIVSNNNEIIRLQAFGTNQLPQEEPLLTDAERESSLNECNKATAVISPGNLDSCTELPTEL</sequence>
<evidence type="ECO:0000313" key="18">
    <source>
        <dbReference type="Proteomes" id="UP001054837"/>
    </source>
</evidence>
<evidence type="ECO:0000256" key="7">
    <source>
        <dbReference type="ARBA" id="ARBA00022989"/>
    </source>
</evidence>
<evidence type="ECO:0000256" key="14">
    <source>
        <dbReference type="SAM" id="Phobius"/>
    </source>
</evidence>
<keyword evidence="11" id="KW-0393">Immunoglobulin domain</keyword>
<dbReference type="GO" id="GO:0098609">
    <property type="term" value="P:cell-cell adhesion"/>
    <property type="evidence" value="ECO:0007669"/>
    <property type="project" value="TreeGrafter"/>
</dbReference>
<keyword evidence="10" id="KW-0325">Glycoprotein</keyword>
<dbReference type="GO" id="GO:0030154">
    <property type="term" value="P:cell differentiation"/>
    <property type="evidence" value="ECO:0007669"/>
    <property type="project" value="UniProtKB-ARBA"/>
</dbReference>
<dbReference type="Gene3D" id="2.60.40.10">
    <property type="entry name" value="Immunoglobulins"/>
    <property type="match status" value="6"/>
</dbReference>
<dbReference type="InterPro" id="IPR003961">
    <property type="entry name" value="FN3_dom"/>
</dbReference>
<proteinExistence type="predicted"/>
<keyword evidence="7 14" id="KW-1133">Transmembrane helix</keyword>
<dbReference type="Pfam" id="PF13927">
    <property type="entry name" value="Ig_3"/>
    <property type="match status" value="1"/>
</dbReference>
<keyword evidence="9" id="KW-1015">Disulfide bond</keyword>
<dbReference type="InterPro" id="IPR003599">
    <property type="entry name" value="Ig_sub"/>
</dbReference>
<feature type="transmembrane region" description="Helical" evidence="14">
    <location>
        <begin position="736"/>
        <end position="760"/>
    </location>
</feature>
<dbReference type="SUPFAM" id="SSF49265">
    <property type="entry name" value="Fibronectin type III"/>
    <property type="match status" value="1"/>
</dbReference>
<dbReference type="PANTHER" id="PTHR44170:SF54">
    <property type="entry name" value="FI24025P1"/>
    <property type="match status" value="1"/>
</dbReference>
<dbReference type="SMART" id="SM00408">
    <property type="entry name" value="IGc2"/>
    <property type="match status" value="3"/>
</dbReference>
<evidence type="ECO:0000256" key="9">
    <source>
        <dbReference type="ARBA" id="ARBA00023157"/>
    </source>
</evidence>
<dbReference type="SMART" id="SM00409">
    <property type="entry name" value="IG"/>
    <property type="match status" value="3"/>
</dbReference>
<evidence type="ECO:0000256" key="12">
    <source>
        <dbReference type="ARBA" id="ARBA00069893"/>
    </source>
</evidence>
<dbReference type="InterPro" id="IPR013783">
    <property type="entry name" value="Ig-like_fold"/>
</dbReference>
<dbReference type="Pfam" id="PF00041">
    <property type="entry name" value="fn3"/>
    <property type="match status" value="2"/>
</dbReference>
<accession>A0AAV4Q8M4</accession>
<feature type="domain" description="Ig-like" evidence="15">
    <location>
        <begin position="53"/>
        <end position="246"/>
    </location>
</feature>
<evidence type="ECO:0000256" key="10">
    <source>
        <dbReference type="ARBA" id="ARBA00023180"/>
    </source>
</evidence>
<dbReference type="PROSITE" id="PS50835">
    <property type="entry name" value="IG_LIKE"/>
    <property type="match status" value="3"/>
</dbReference>
<dbReference type="Pfam" id="PF07679">
    <property type="entry name" value="I-set"/>
    <property type="match status" value="1"/>
</dbReference>
<keyword evidence="18" id="KW-1185">Reference proteome</keyword>
<dbReference type="SUPFAM" id="SSF48726">
    <property type="entry name" value="Immunoglobulin"/>
    <property type="match status" value="3"/>
</dbReference>
<dbReference type="EMBL" id="BPLQ01004124">
    <property type="protein sequence ID" value="GIY05749.1"/>
    <property type="molecule type" value="Genomic_DNA"/>
</dbReference>
<evidence type="ECO:0000256" key="6">
    <source>
        <dbReference type="ARBA" id="ARBA00022737"/>
    </source>
</evidence>
<evidence type="ECO:0000256" key="1">
    <source>
        <dbReference type="ARBA" id="ARBA00004167"/>
    </source>
</evidence>
<keyword evidence="3" id="KW-1003">Cell membrane</keyword>
<feature type="compositionally biased region" description="Basic residues" evidence="13">
    <location>
        <begin position="482"/>
        <end position="495"/>
    </location>
</feature>
<evidence type="ECO:0000256" key="4">
    <source>
        <dbReference type="ARBA" id="ARBA00022692"/>
    </source>
</evidence>
<dbReference type="InterPro" id="IPR036179">
    <property type="entry name" value="Ig-like_dom_sf"/>
</dbReference>
<protein>
    <recommendedName>
        <fullName evidence="12">Cell adhesion molecule-related/down-regulated by oncogenes</fullName>
    </recommendedName>
</protein>
<dbReference type="GO" id="GO:0007399">
    <property type="term" value="P:nervous system development"/>
    <property type="evidence" value="ECO:0007669"/>
    <property type="project" value="TreeGrafter"/>
</dbReference>
<dbReference type="InterPro" id="IPR036116">
    <property type="entry name" value="FN3_sf"/>
</dbReference>
<dbReference type="CDD" id="cd00063">
    <property type="entry name" value="FN3"/>
    <property type="match status" value="2"/>
</dbReference>
<dbReference type="InterPro" id="IPR013098">
    <property type="entry name" value="Ig_I-set"/>
</dbReference>
<keyword evidence="6" id="KW-0677">Repeat</keyword>
<dbReference type="PROSITE" id="PS50853">
    <property type="entry name" value="FN3"/>
    <property type="match status" value="2"/>
</dbReference>
<evidence type="ECO:0000256" key="11">
    <source>
        <dbReference type="ARBA" id="ARBA00023319"/>
    </source>
</evidence>
<dbReference type="Proteomes" id="UP001054837">
    <property type="component" value="Unassembled WGS sequence"/>
</dbReference>
<evidence type="ECO:0000259" key="15">
    <source>
        <dbReference type="PROSITE" id="PS50835"/>
    </source>
</evidence>
<evidence type="ECO:0000256" key="13">
    <source>
        <dbReference type="SAM" id="MobiDB-lite"/>
    </source>
</evidence>
<dbReference type="FunFam" id="2.60.40.10:FF:000032">
    <property type="entry name" value="palladin isoform X1"/>
    <property type="match status" value="1"/>
</dbReference>
<evidence type="ECO:0000256" key="3">
    <source>
        <dbReference type="ARBA" id="ARBA00022475"/>
    </source>
</evidence>
<dbReference type="InterPro" id="IPR007110">
    <property type="entry name" value="Ig-like_dom"/>
</dbReference>
<reference evidence="17 18" key="1">
    <citation type="submission" date="2021-06" db="EMBL/GenBank/DDBJ databases">
        <title>Caerostris darwini draft genome.</title>
        <authorList>
            <person name="Kono N."/>
            <person name="Arakawa K."/>
        </authorList>
    </citation>
    <scope>NUCLEOTIDE SEQUENCE [LARGE SCALE GENOMIC DNA]</scope>
</reference>
<evidence type="ECO:0000256" key="5">
    <source>
        <dbReference type="ARBA" id="ARBA00022729"/>
    </source>
</evidence>
<feature type="domain" description="Ig-like" evidence="15">
    <location>
        <begin position="349"/>
        <end position="429"/>
    </location>
</feature>
<feature type="region of interest" description="Disordered" evidence="13">
    <location>
        <begin position="703"/>
        <end position="727"/>
    </location>
</feature>
<keyword evidence="4 14" id="KW-0812">Transmembrane</keyword>
<feature type="domain" description="Ig-like" evidence="15">
    <location>
        <begin position="255"/>
        <end position="344"/>
    </location>
</feature>
<dbReference type="FunFam" id="2.60.40.10:FF:000273">
    <property type="entry name" value="contactin-3 isoform X1"/>
    <property type="match status" value="1"/>
</dbReference>
<feature type="compositionally biased region" description="Polar residues" evidence="13">
    <location>
        <begin position="448"/>
        <end position="462"/>
    </location>
</feature>
<organism evidence="17 18">
    <name type="scientific">Caerostris darwini</name>
    <dbReference type="NCBI Taxonomy" id="1538125"/>
    <lineage>
        <taxon>Eukaryota</taxon>
        <taxon>Metazoa</taxon>
        <taxon>Ecdysozoa</taxon>
        <taxon>Arthropoda</taxon>
        <taxon>Chelicerata</taxon>
        <taxon>Arachnida</taxon>
        <taxon>Araneae</taxon>
        <taxon>Araneomorphae</taxon>
        <taxon>Entelegynae</taxon>
        <taxon>Araneoidea</taxon>
        <taxon>Araneidae</taxon>
        <taxon>Caerostris</taxon>
    </lineage>
</organism>
<keyword evidence="5" id="KW-0732">Signal</keyword>
<gene>
    <name evidence="17" type="primary">iHog</name>
    <name evidence="17" type="ORF">CDAR_506371</name>
</gene>
<dbReference type="GO" id="GO:0009653">
    <property type="term" value="P:anatomical structure morphogenesis"/>
    <property type="evidence" value="ECO:0007669"/>
    <property type="project" value="UniProtKB-ARBA"/>
</dbReference>
<dbReference type="AlphaFoldDB" id="A0AAV4Q8M4"/>
<dbReference type="InterPro" id="IPR003598">
    <property type="entry name" value="Ig_sub2"/>
</dbReference>
<dbReference type="SMART" id="SM00060">
    <property type="entry name" value="FN3"/>
    <property type="match status" value="2"/>
</dbReference>
<dbReference type="GO" id="GO:0005886">
    <property type="term" value="C:plasma membrane"/>
    <property type="evidence" value="ECO:0007669"/>
    <property type="project" value="UniProtKB-SubCell"/>
</dbReference>
<name>A0AAV4Q8M4_9ARAC</name>
<feature type="compositionally biased region" description="Basic and acidic residues" evidence="13">
    <location>
        <begin position="470"/>
        <end position="481"/>
    </location>
</feature>
<comment type="subcellular location">
    <subcellularLocation>
        <location evidence="2">Cell membrane</location>
    </subcellularLocation>
    <subcellularLocation>
        <location evidence="1">Membrane</location>
        <topology evidence="1">Single-pass membrane protein</topology>
    </subcellularLocation>
</comment>
<evidence type="ECO:0000259" key="16">
    <source>
        <dbReference type="PROSITE" id="PS50853"/>
    </source>
</evidence>
<evidence type="ECO:0000256" key="8">
    <source>
        <dbReference type="ARBA" id="ARBA00023136"/>
    </source>
</evidence>
<feature type="domain" description="Fibronectin type-III" evidence="16">
    <location>
        <begin position="603"/>
        <end position="699"/>
    </location>
</feature>
<evidence type="ECO:0000313" key="17">
    <source>
        <dbReference type="EMBL" id="GIY05749.1"/>
    </source>
</evidence>